<gene>
    <name evidence="2" type="primary">yjgN_2</name>
    <name evidence="2" type="ORF">EMLFYP7_02456</name>
</gene>
<keyword evidence="1" id="KW-0472">Membrane</keyword>
<evidence type="ECO:0000256" key="1">
    <source>
        <dbReference type="SAM" id="Phobius"/>
    </source>
</evidence>
<feature type="transmembrane region" description="Helical" evidence="1">
    <location>
        <begin position="24"/>
        <end position="48"/>
    </location>
</feature>
<feature type="transmembrane region" description="Helical" evidence="1">
    <location>
        <begin position="321"/>
        <end position="345"/>
    </location>
</feature>
<dbReference type="InterPro" id="IPR010295">
    <property type="entry name" value="DUF898"/>
</dbReference>
<dbReference type="RefSeq" id="WP_156566336.1">
    <property type="nucleotide sequence ID" value="NZ_CACRTZ010000029.1"/>
</dbReference>
<feature type="transmembrane region" description="Helical" evidence="1">
    <location>
        <begin position="98"/>
        <end position="116"/>
    </location>
</feature>
<feature type="transmembrane region" description="Helical" evidence="1">
    <location>
        <begin position="181"/>
        <end position="206"/>
    </location>
</feature>
<organism evidence="2">
    <name type="scientific">Phytobacter massiliensis</name>
    <dbReference type="NCBI Taxonomy" id="1485952"/>
    <lineage>
        <taxon>Bacteria</taxon>
        <taxon>Pseudomonadati</taxon>
        <taxon>Pseudomonadota</taxon>
        <taxon>Gammaproteobacteria</taxon>
        <taxon>Enterobacterales</taxon>
        <taxon>Enterobacteriaceae</taxon>
        <taxon>Phytobacter</taxon>
    </lineage>
</organism>
<accession>A0A6N3F275</accession>
<protein>
    <submittedName>
        <fullName evidence="2">Inner membrane protein YjgN</fullName>
    </submittedName>
</protein>
<evidence type="ECO:0000313" key="2">
    <source>
        <dbReference type="EMBL" id="VYU46072.1"/>
    </source>
</evidence>
<feature type="transmembrane region" description="Helical" evidence="1">
    <location>
        <begin position="227"/>
        <end position="254"/>
    </location>
</feature>
<dbReference type="Pfam" id="PF05987">
    <property type="entry name" value="DUF898"/>
    <property type="match status" value="1"/>
</dbReference>
<dbReference type="AlphaFoldDB" id="A0A6N3F275"/>
<proteinExistence type="predicted"/>
<keyword evidence="1" id="KW-0812">Transmembrane</keyword>
<reference evidence="2" key="1">
    <citation type="submission" date="2019-11" db="EMBL/GenBank/DDBJ databases">
        <authorList>
            <person name="Feng L."/>
        </authorList>
    </citation>
    <scope>NUCLEOTIDE SEQUENCE</scope>
    <source>
        <strain evidence="2">EMassiliensisLFYP7</strain>
    </source>
</reference>
<name>A0A6N3F275_9ENTR</name>
<sequence>MCDVINRNNGSRHTFRFHGEGLKYFGICLVNFLLSIVTLGIFVPWAMVRSRRYIYQNMELNGVRFGYHASGGALLASWLLFFVLYSIIIVVMRLIHPAFGSLALLLLMLVMPFLMVKSLQYNAMMTTLNNVRFAFNCSMKSAWWVMMGLPLVLLLALFLVVFVLAQIMFRDYDLDGMIVKGALLALIFFVGINLINGYVYAKWIALTGKSGQFGIHKFNITVSAKKCIVICLLSLCILIPFIALMVFLGMGIYSNLLMARYLGAADALEMLNSLYAQIAVFYSVYLLTILVSSAYIWQALRNHFMNNLTLADERIRFHSTLSFHGVVLQVLLLVVVSMITLGLAYPWMKIRFLRFLAVNSHVDGDLDSLELTDHDQQVDKGFLAVVSRGLMPVVPFI</sequence>
<dbReference type="EMBL" id="CACRTZ010000029">
    <property type="protein sequence ID" value="VYU46072.1"/>
    <property type="molecule type" value="Genomic_DNA"/>
</dbReference>
<feature type="transmembrane region" description="Helical" evidence="1">
    <location>
        <begin position="142"/>
        <end position="169"/>
    </location>
</feature>
<keyword evidence="1" id="KW-1133">Transmembrane helix</keyword>
<feature type="transmembrane region" description="Helical" evidence="1">
    <location>
        <begin position="274"/>
        <end position="300"/>
    </location>
</feature>
<feature type="transmembrane region" description="Helical" evidence="1">
    <location>
        <begin position="69"/>
        <end position="92"/>
    </location>
</feature>